<evidence type="ECO:0000313" key="11">
    <source>
        <dbReference type="Proteomes" id="UP000077115"/>
    </source>
</evidence>
<dbReference type="Gene3D" id="3.30.70.330">
    <property type="match status" value="1"/>
</dbReference>
<dbReference type="AlphaFoldDB" id="A0A177WY47"/>
<dbReference type="PANTHER" id="PTHR14068:SF0">
    <property type="entry name" value="EUKARYOTIC TRANSLATION INITIATION FACTOR 3 SUBUNIT B"/>
    <property type="match status" value="1"/>
</dbReference>
<comment type="function">
    <text evidence="7">Component of the eukaryotic translation initiation factor 3 (eIF-3) complex, which is involved in protein synthesis and, together with other initiation factors, stimulates binding of mRNA and methionyl-tRNAi to the 40S ribosome.</text>
</comment>
<dbReference type="GO" id="GO:0003743">
    <property type="term" value="F:translation initiation factor activity"/>
    <property type="evidence" value="ECO:0007669"/>
    <property type="project" value="UniProtKB-UniRule"/>
</dbReference>
<dbReference type="GO" id="GO:0003723">
    <property type="term" value="F:RNA binding"/>
    <property type="evidence" value="ECO:0007669"/>
    <property type="project" value="UniProtKB-UniRule"/>
</dbReference>
<comment type="function">
    <text evidence="6">RNA-binding component of the eukaryotic translation initiation factor 3 (eIF-3) complex, which is involved in protein synthesis of a specialized repertoire of mRNAs and, together with other initiation factors, stimulates binding of mRNA and methionyl-tRNAi to the 40S ribosome. The eIF-3 complex specifically targets and initiates translation of a subset of mRNAs involved in cell proliferation.</text>
</comment>
<dbReference type="InterPro" id="IPR011400">
    <property type="entry name" value="EIF3B"/>
</dbReference>
<gene>
    <name evidence="6" type="primary">PRT1</name>
    <name evidence="10" type="ORF">BDEG_27564</name>
</gene>
<comment type="subcellular location">
    <subcellularLocation>
        <location evidence="1 6 7">Cytoplasm</location>
    </subcellularLocation>
</comment>
<keyword evidence="5 6" id="KW-0648">Protein biosynthesis</keyword>
<evidence type="ECO:0000256" key="6">
    <source>
        <dbReference type="HAMAP-Rule" id="MF_03001"/>
    </source>
</evidence>
<evidence type="ECO:0000256" key="3">
    <source>
        <dbReference type="ARBA" id="ARBA00022540"/>
    </source>
</evidence>
<evidence type="ECO:0000259" key="9">
    <source>
        <dbReference type="Pfam" id="PF08662"/>
    </source>
</evidence>
<dbReference type="PIRSF" id="PIRSF036424">
    <property type="entry name" value="eIF3b"/>
    <property type="match status" value="1"/>
</dbReference>
<dbReference type="Gene3D" id="2.130.10.10">
    <property type="entry name" value="YVTN repeat-like/Quinoprotein amine dehydrogenase"/>
    <property type="match status" value="2"/>
</dbReference>
<comment type="similarity">
    <text evidence="6 7">Belongs to the eIF-3 subunit B family.</text>
</comment>
<evidence type="ECO:0000259" key="8">
    <source>
        <dbReference type="Pfam" id="PF00076"/>
    </source>
</evidence>
<name>A0A177WY47_BATDL</name>
<dbReference type="InterPro" id="IPR012677">
    <property type="entry name" value="Nucleotide-bd_a/b_plait_sf"/>
</dbReference>
<accession>A0A177WY47</accession>
<dbReference type="GO" id="GO:0016282">
    <property type="term" value="C:eukaryotic 43S preinitiation complex"/>
    <property type="evidence" value="ECO:0007669"/>
    <property type="project" value="UniProtKB-UniRule"/>
</dbReference>
<evidence type="ECO:0000313" key="10">
    <source>
        <dbReference type="EMBL" id="OAJ44320.1"/>
    </source>
</evidence>
<feature type="domain" description="RRM" evidence="8">
    <location>
        <begin position="71"/>
        <end position="117"/>
    </location>
</feature>
<evidence type="ECO:0000256" key="7">
    <source>
        <dbReference type="PIRNR" id="PIRNR036424"/>
    </source>
</evidence>
<dbReference type="eggNOG" id="KOG2314">
    <property type="taxonomic scope" value="Eukaryota"/>
</dbReference>
<proteinExistence type="inferred from homology"/>
<reference evidence="10 11" key="2">
    <citation type="submission" date="2016-05" db="EMBL/GenBank/DDBJ databases">
        <title>Lineage-specific infection strategies underlie the spectrum of fungal disease in amphibians.</title>
        <authorList>
            <person name="Cuomo C.A."/>
            <person name="Farrer R.A."/>
            <person name="James T."/>
            <person name="Longcore J."/>
            <person name="Birren B."/>
        </authorList>
    </citation>
    <scope>NUCLEOTIDE SEQUENCE [LARGE SCALE GENOMIC DNA]</scope>
    <source>
        <strain evidence="10 11">JEL423</strain>
    </source>
</reference>
<dbReference type="STRING" id="403673.A0A177WY47"/>
<dbReference type="GO" id="GO:0033290">
    <property type="term" value="C:eukaryotic 48S preinitiation complex"/>
    <property type="evidence" value="ECO:0007669"/>
    <property type="project" value="UniProtKB-UniRule"/>
</dbReference>
<evidence type="ECO:0000256" key="2">
    <source>
        <dbReference type="ARBA" id="ARBA00022490"/>
    </source>
</evidence>
<dbReference type="GO" id="GO:0005852">
    <property type="term" value="C:eukaryotic translation initiation factor 3 complex"/>
    <property type="evidence" value="ECO:0007669"/>
    <property type="project" value="UniProtKB-UniRule"/>
</dbReference>
<dbReference type="Pfam" id="PF00076">
    <property type="entry name" value="RRM_1"/>
    <property type="match status" value="1"/>
</dbReference>
<dbReference type="SUPFAM" id="SSF69322">
    <property type="entry name" value="Tricorn protease domain 2"/>
    <property type="match status" value="1"/>
</dbReference>
<protein>
    <recommendedName>
        <fullName evidence="6">Eukaryotic translation initiation factor 3 subunit B</fullName>
        <shortName evidence="6">eIF3b</shortName>
    </recommendedName>
    <alternativeName>
        <fullName evidence="6">Eukaryotic translation initiation factor 3 90 kDa subunit homolog</fullName>
        <shortName evidence="6">eIF3 p90</shortName>
    </alternativeName>
    <alternativeName>
        <fullName evidence="6">Translation initiation factor eIF3, p90 subunit homolog</fullName>
    </alternativeName>
</protein>
<dbReference type="OrthoDB" id="10250414at2759"/>
<dbReference type="PANTHER" id="PTHR14068">
    <property type="entry name" value="EUKARYOTIC TRANSLATION INITIATION FACTOR 3 EIF3 -RELATED"/>
    <property type="match status" value="1"/>
</dbReference>
<dbReference type="Pfam" id="PF08662">
    <property type="entry name" value="eIF2A"/>
    <property type="match status" value="1"/>
</dbReference>
<sequence>MPAVHPKQSLEETDDFDINSIDFSDLEEEFKVTPNSSFEQIIILDGLPVVDEAKAVKLTNAIGKIFKEINGGIITGGISMPKDNKTNMTKGYAFIEFSTGAAADMAVILGNGFKLDKNHTLSAIKFDDVEMYANVPDKFIPPPEKTFQPKEHLKSWLADPRCRDQWVMIKEDEVTVYYNNKAEKPEKVESRMKWTDSYVAWSPQGIYLVTVHKQGIALWGGPSWNKLCRFEHPNVKMLEFSPNEKYVVTWSHEPFKTPENAFQHFIVWDVSTGRQLRTFGNEGTGINPNEPRSGPATTIKIDWPVFKWSFDSSYIARMTTGPQGGISVYELPEMGLLDKKSIKVENIQSFDWSPSSNRLGFWTPESGNIPARVTVIEMPSRKITRTKNLFGVIDCKLSWQNDGAYVLVQITRQKTKKQTVTSFEIFRMNEKEIPVDVVEHKQTEDVMSTFWEPHGNRFAVLSTEAQKTFINFYEVEPHTSTSANIGTKLLKSQEVKGINQISWSPKGRFCVLAGLRGMQGDLQFWDVDDLTILNTGDHYMCTDIEWDPTGRYLVTSISAWRVQSDNGFIMWNFAGQQITKQSVNQFKQFVWRPRPKTLLSATQQKTISKNLKEYSARFDRQDAMETNKVSQEVQEERIALWRAWMAYKAKCQEKYNQDRPTRISLYGGVDPDINSRQSENVEELEEWIEEIIDETEEIID</sequence>
<dbReference type="EMBL" id="DS022312">
    <property type="protein sequence ID" value="OAJ44320.1"/>
    <property type="molecule type" value="Genomic_DNA"/>
</dbReference>
<organism evidence="10 11">
    <name type="scientific">Batrachochytrium dendrobatidis (strain JEL423)</name>
    <dbReference type="NCBI Taxonomy" id="403673"/>
    <lineage>
        <taxon>Eukaryota</taxon>
        <taxon>Fungi</taxon>
        <taxon>Fungi incertae sedis</taxon>
        <taxon>Chytridiomycota</taxon>
        <taxon>Chytridiomycota incertae sedis</taxon>
        <taxon>Chytridiomycetes</taxon>
        <taxon>Rhizophydiales</taxon>
        <taxon>Rhizophydiales incertae sedis</taxon>
        <taxon>Batrachochytrium</taxon>
    </lineage>
</organism>
<dbReference type="HAMAP" id="MF_03001">
    <property type="entry name" value="eIF3b"/>
    <property type="match status" value="1"/>
</dbReference>
<comment type="subunit">
    <text evidence="6 7">Component of the eukaryotic translation initiation factor 3 (eIF-3) complex.</text>
</comment>
<dbReference type="InterPro" id="IPR015943">
    <property type="entry name" value="WD40/YVTN_repeat-like_dom_sf"/>
</dbReference>
<dbReference type="InterPro" id="IPR034363">
    <property type="entry name" value="eIF3B_RRM"/>
</dbReference>
<evidence type="ECO:0000256" key="5">
    <source>
        <dbReference type="ARBA" id="ARBA00022917"/>
    </source>
</evidence>
<reference evidence="10 11" key="1">
    <citation type="submission" date="2006-10" db="EMBL/GenBank/DDBJ databases">
        <title>The Genome Sequence of Batrachochytrium dendrobatidis JEL423.</title>
        <authorList>
            <consortium name="The Broad Institute Genome Sequencing Platform"/>
            <person name="Birren B."/>
            <person name="Lander E."/>
            <person name="Galagan J."/>
            <person name="Cuomo C."/>
            <person name="Devon K."/>
            <person name="Jaffe D."/>
            <person name="Butler J."/>
            <person name="Alvarez P."/>
            <person name="Gnerre S."/>
            <person name="Grabherr M."/>
            <person name="Kleber M."/>
            <person name="Mauceli E."/>
            <person name="Brockman W."/>
            <person name="Young S."/>
            <person name="LaButti K."/>
            <person name="Sykes S."/>
            <person name="DeCaprio D."/>
            <person name="Crawford M."/>
            <person name="Koehrsen M."/>
            <person name="Engels R."/>
            <person name="Montgomery P."/>
            <person name="Pearson M."/>
            <person name="Howarth C."/>
            <person name="Larson L."/>
            <person name="White J."/>
            <person name="O'Leary S."/>
            <person name="Kodira C."/>
            <person name="Zeng Q."/>
            <person name="Yandava C."/>
            <person name="Alvarado L."/>
            <person name="Longcore J."/>
            <person name="James T."/>
        </authorList>
    </citation>
    <scope>NUCLEOTIDE SEQUENCE [LARGE SCALE GENOMIC DNA]</scope>
    <source>
        <strain evidence="10 11">JEL423</strain>
    </source>
</reference>
<dbReference type="Proteomes" id="UP000077115">
    <property type="component" value="Unassembled WGS sequence"/>
</dbReference>
<dbReference type="InterPro" id="IPR035979">
    <property type="entry name" value="RBD_domain_sf"/>
</dbReference>
<evidence type="ECO:0000256" key="1">
    <source>
        <dbReference type="ARBA" id="ARBA00004496"/>
    </source>
</evidence>
<dbReference type="InterPro" id="IPR013979">
    <property type="entry name" value="TIF_beta_prop-like"/>
</dbReference>
<dbReference type="CDD" id="cd12278">
    <property type="entry name" value="RRM_eIF3B"/>
    <property type="match status" value="1"/>
</dbReference>
<feature type="domain" description="Translation initiation factor beta propellor-like" evidence="9">
    <location>
        <begin position="387"/>
        <end position="588"/>
    </location>
</feature>
<keyword evidence="2 6" id="KW-0963">Cytoplasm</keyword>
<keyword evidence="4 6" id="KW-0694">RNA-binding</keyword>
<dbReference type="GO" id="GO:0001732">
    <property type="term" value="P:formation of cytoplasmic translation initiation complex"/>
    <property type="evidence" value="ECO:0007669"/>
    <property type="project" value="UniProtKB-UniRule"/>
</dbReference>
<dbReference type="SUPFAM" id="SSF54928">
    <property type="entry name" value="RNA-binding domain, RBD"/>
    <property type="match status" value="1"/>
</dbReference>
<keyword evidence="3 6" id="KW-0396">Initiation factor</keyword>
<dbReference type="InterPro" id="IPR000504">
    <property type="entry name" value="RRM_dom"/>
</dbReference>
<evidence type="ECO:0000256" key="4">
    <source>
        <dbReference type="ARBA" id="ARBA00022884"/>
    </source>
</evidence>
<dbReference type="VEuPathDB" id="FungiDB:BDEG_27564"/>
<dbReference type="GO" id="GO:0031369">
    <property type="term" value="F:translation initiation factor binding"/>
    <property type="evidence" value="ECO:0007669"/>
    <property type="project" value="InterPro"/>
</dbReference>